<feature type="compositionally biased region" description="Basic residues" evidence="1">
    <location>
        <begin position="513"/>
        <end position="526"/>
    </location>
</feature>
<dbReference type="Proteomes" id="UP000694888">
    <property type="component" value="Unplaced"/>
</dbReference>
<proteinExistence type="predicted"/>
<dbReference type="RefSeq" id="XP_012943179.1">
    <property type="nucleotide sequence ID" value="XM_013087725.2"/>
</dbReference>
<accession>A0ABM1A941</accession>
<evidence type="ECO:0000313" key="3">
    <source>
        <dbReference type="Proteomes" id="UP000694888"/>
    </source>
</evidence>
<evidence type="ECO:0000313" key="4">
    <source>
        <dbReference type="RefSeq" id="XP_012943179.1"/>
    </source>
</evidence>
<feature type="compositionally biased region" description="Basic and acidic residues" evidence="1">
    <location>
        <begin position="562"/>
        <end position="573"/>
    </location>
</feature>
<reference evidence="4" key="1">
    <citation type="submission" date="2025-08" db="UniProtKB">
        <authorList>
            <consortium name="RefSeq"/>
        </authorList>
    </citation>
    <scope>IDENTIFICATION</scope>
</reference>
<dbReference type="GeneID" id="101852301"/>
<keyword evidence="2" id="KW-1133">Transmembrane helix</keyword>
<feature type="region of interest" description="Disordered" evidence="1">
    <location>
        <begin position="301"/>
        <end position="320"/>
    </location>
</feature>
<feature type="compositionally biased region" description="Basic and acidic residues" evidence="1">
    <location>
        <begin position="350"/>
        <end position="362"/>
    </location>
</feature>
<feature type="compositionally biased region" description="Basic residues" evidence="1">
    <location>
        <begin position="368"/>
        <end position="377"/>
    </location>
</feature>
<protein>
    <submittedName>
        <fullName evidence="4">Uncharacterized protein LOC101852301</fullName>
    </submittedName>
</protein>
<feature type="compositionally biased region" description="Low complexity" evidence="1">
    <location>
        <begin position="397"/>
        <end position="409"/>
    </location>
</feature>
<evidence type="ECO:0000256" key="1">
    <source>
        <dbReference type="SAM" id="MobiDB-lite"/>
    </source>
</evidence>
<evidence type="ECO:0000256" key="2">
    <source>
        <dbReference type="SAM" id="Phobius"/>
    </source>
</evidence>
<sequence>MSSFEGDFLFLEHSTASDHPGLLGLNGSNLTSSGYETGVHDDVTPSLAPPRVPSVILSTADLCTRLSPPPIPPWMLEAPEKLRHVMANCSSWRKYVDLCFSQLPPEYPQVLASQPMSGSTAVRWIPFIVVLFLCFFIVVAVVVIYSLYRSKRMKFGFFAEYHKRGLAPKDYCSPGGRGFISPSVTIETQLSVCALDDDGPYANIVSPHLMYNDPRYGRPEIQEPVSSQSEQRQRQGNHLYDKVPASSSSSSRPPLQYQQELLLAPTRLTDDDSGLSSPVFVTDLSSSSDYYSSLSLPIESEGSKSLGTAGKGPRTSVYSGCDSEDENISCYVEIHKGKGLEGSTSSSSRRAIEPHINTRDNRPSSSSQKRKGNMRRMVQRCKKAGASLVHGVVWNRSSGSSSVASDVGAEPPALRSNSSNWSLRKPKPFVPYPRSSQARPCSVQVTTPEFPQLSDASYSTMSQKSDDEPADMLTRNGDVGRGDEPSIQTIEPSANSSSEDKVLSKLRNFGKFVGHRPSFKRKRKNKDSKVPTSSLPPEPMTPSATKGGENSNHPDFTFVNEGLDKTTDPDSKVRKSHFRKMKMPNVLKRLGKT</sequence>
<gene>
    <name evidence="4" type="primary">LOC101852301</name>
</gene>
<feature type="region of interest" description="Disordered" evidence="1">
    <location>
        <begin position="216"/>
        <end position="254"/>
    </location>
</feature>
<feature type="compositionally biased region" description="Polar residues" evidence="1">
    <location>
        <begin position="486"/>
        <end position="497"/>
    </location>
</feature>
<organism evidence="3 4">
    <name type="scientific">Aplysia californica</name>
    <name type="common">California sea hare</name>
    <dbReference type="NCBI Taxonomy" id="6500"/>
    <lineage>
        <taxon>Eukaryota</taxon>
        <taxon>Metazoa</taxon>
        <taxon>Spiralia</taxon>
        <taxon>Lophotrochozoa</taxon>
        <taxon>Mollusca</taxon>
        <taxon>Gastropoda</taxon>
        <taxon>Heterobranchia</taxon>
        <taxon>Euthyneura</taxon>
        <taxon>Tectipleura</taxon>
        <taxon>Aplysiida</taxon>
        <taxon>Aplysioidea</taxon>
        <taxon>Aplysiidae</taxon>
        <taxon>Aplysia</taxon>
    </lineage>
</organism>
<keyword evidence="2" id="KW-0812">Transmembrane</keyword>
<keyword evidence="2" id="KW-0472">Membrane</keyword>
<feature type="region of interest" description="Disordered" evidence="1">
    <location>
        <begin position="339"/>
        <end position="377"/>
    </location>
</feature>
<feature type="compositionally biased region" description="Polar residues" evidence="1">
    <location>
        <begin position="224"/>
        <end position="236"/>
    </location>
</feature>
<feature type="region of interest" description="Disordered" evidence="1">
    <location>
        <begin position="397"/>
        <end position="593"/>
    </location>
</feature>
<name>A0ABM1A941_APLCA</name>
<feature type="transmembrane region" description="Helical" evidence="2">
    <location>
        <begin position="124"/>
        <end position="148"/>
    </location>
</feature>
<feature type="compositionally biased region" description="Polar residues" evidence="1">
    <location>
        <begin position="542"/>
        <end position="554"/>
    </location>
</feature>
<keyword evidence="3" id="KW-1185">Reference proteome</keyword>
<feature type="compositionally biased region" description="Polar residues" evidence="1">
    <location>
        <begin position="434"/>
        <end position="463"/>
    </location>
</feature>